<dbReference type="SUPFAM" id="SSF48600">
    <property type="entry name" value="Chorismate mutase II"/>
    <property type="match status" value="1"/>
</dbReference>
<dbReference type="Pfam" id="PF01817">
    <property type="entry name" value="CM_2"/>
    <property type="match status" value="1"/>
</dbReference>
<dbReference type="GO" id="GO:0004106">
    <property type="term" value="F:chorismate mutase activity"/>
    <property type="evidence" value="ECO:0007669"/>
    <property type="project" value="InterPro"/>
</dbReference>
<protein>
    <submittedName>
        <fullName evidence="3">Chorismate mutase</fullName>
    </submittedName>
</protein>
<keyword evidence="1" id="KW-0413">Isomerase</keyword>
<dbReference type="GO" id="GO:0009697">
    <property type="term" value="P:salicylic acid biosynthetic process"/>
    <property type="evidence" value="ECO:0007669"/>
    <property type="project" value="TreeGrafter"/>
</dbReference>
<feature type="domain" description="Chorismate mutase" evidence="2">
    <location>
        <begin position="13"/>
        <end position="104"/>
    </location>
</feature>
<dbReference type="InterPro" id="IPR036263">
    <property type="entry name" value="Chorismate_II_sf"/>
</dbReference>
<reference evidence="3 4" key="1">
    <citation type="submission" date="2018-05" db="EMBL/GenBank/DDBJ databases">
        <title>Draft genome of Methanospirillum lacunae Ki8-1.</title>
        <authorList>
            <person name="Dueholm M.S."/>
            <person name="Nielsen P.H."/>
            <person name="Bakmann L.F."/>
            <person name="Otzen D.E."/>
        </authorList>
    </citation>
    <scope>NUCLEOTIDE SEQUENCE [LARGE SCALE GENOMIC DNA]</scope>
    <source>
        <strain evidence="3 4">Ki8-1</strain>
    </source>
</reference>
<dbReference type="InterPro" id="IPR036979">
    <property type="entry name" value="CM_dom_sf"/>
</dbReference>
<proteinExistence type="predicted"/>
<evidence type="ECO:0000256" key="1">
    <source>
        <dbReference type="ARBA" id="ARBA00023235"/>
    </source>
</evidence>
<evidence type="ECO:0000313" key="3">
    <source>
        <dbReference type="EMBL" id="PWR70517.1"/>
    </source>
</evidence>
<dbReference type="GeneID" id="97547760"/>
<dbReference type="PANTHER" id="PTHR38041:SF1">
    <property type="entry name" value="CHORISMATE MUTASE"/>
    <property type="match status" value="1"/>
</dbReference>
<dbReference type="RefSeq" id="WP_109969601.1">
    <property type="nucleotide sequence ID" value="NZ_CP176093.1"/>
</dbReference>
<keyword evidence="4" id="KW-1185">Reference proteome</keyword>
<organism evidence="3 4">
    <name type="scientific">Methanospirillum lacunae</name>
    <dbReference type="NCBI Taxonomy" id="668570"/>
    <lineage>
        <taxon>Archaea</taxon>
        <taxon>Methanobacteriati</taxon>
        <taxon>Methanobacteriota</taxon>
        <taxon>Stenosarchaea group</taxon>
        <taxon>Methanomicrobia</taxon>
        <taxon>Methanomicrobiales</taxon>
        <taxon>Methanospirillaceae</taxon>
        <taxon>Methanospirillum</taxon>
    </lineage>
</organism>
<evidence type="ECO:0000259" key="2">
    <source>
        <dbReference type="PROSITE" id="PS51168"/>
    </source>
</evidence>
<dbReference type="InterPro" id="IPR051331">
    <property type="entry name" value="Chorismate_mutase-related"/>
</dbReference>
<dbReference type="PANTHER" id="PTHR38041">
    <property type="entry name" value="CHORISMATE MUTASE"/>
    <property type="match status" value="1"/>
</dbReference>
<accession>A0A2V2N2Y0</accession>
<dbReference type="Gene3D" id="1.20.59.10">
    <property type="entry name" value="Chorismate mutase"/>
    <property type="match status" value="1"/>
</dbReference>
<gene>
    <name evidence="3" type="ORF">DK846_14070</name>
</gene>
<dbReference type="PROSITE" id="PS51168">
    <property type="entry name" value="CHORISMATE_MUT_2"/>
    <property type="match status" value="1"/>
</dbReference>
<comment type="caution">
    <text evidence="3">The sequence shown here is derived from an EMBL/GenBank/DDBJ whole genome shotgun (WGS) entry which is preliminary data.</text>
</comment>
<dbReference type="AlphaFoldDB" id="A0A2V2N2Y0"/>
<dbReference type="InterPro" id="IPR002701">
    <property type="entry name" value="CM_II_prokaryot"/>
</dbReference>
<sequence length="107" mass="11941">MTRRPYFCQADICTQNMSLDKLRGEIEAVDLEIIKLIKARMDIAIKIAEEKAAVGAPTRDPERVEVVLNQVARQAGLSGIDPGPIRDIFSTLIRMSESLQDKKRGSE</sequence>
<evidence type="ECO:0000313" key="4">
    <source>
        <dbReference type="Proteomes" id="UP000245657"/>
    </source>
</evidence>
<dbReference type="SMART" id="SM00830">
    <property type="entry name" value="CM_2"/>
    <property type="match status" value="1"/>
</dbReference>
<name>A0A2V2N2Y0_9EURY</name>
<dbReference type="OrthoDB" id="107004at2157"/>
<dbReference type="GO" id="GO:0046417">
    <property type="term" value="P:chorismate metabolic process"/>
    <property type="evidence" value="ECO:0007669"/>
    <property type="project" value="InterPro"/>
</dbReference>
<dbReference type="EMBL" id="QGMY01000011">
    <property type="protein sequence ID" value="PWR70517.1"/>
    <property type="molecule type" value="Genomic_DNA"/>
</dbReference>
<dbReference type="Proteomes" id="UP000245657">
    <property type="component" value="Unassembled WGS sequence"/>
</dbReference>